<keyword evidence="2" id="KW-0808">Transferase</keyword>
<dbReference type="CDD" id="cd04301">
    <property type="entry name" value="NAT_SF"/>
    <property type="match status" value="1"/>
</dbReference>
<gene>
    <name evidence="2" type="ORF">RN98_04900</name>
</gene>
<evidence type="ECO:0000259" key="1">
    <source>
        <dbReference type="PROSITE" id="PS51186"/>
    </source>
</evidence>
<organism evidence="2">
    <name type="scientific">Fusobacterium animalis</name>
    <dbReference type="NCBI Taxonomy" id="76859"/>
    <lineage>
        <taxon>Bacteria</taxon>
        <taxon>Fusobacteriati</taxon>
        <taxon>Fusobacteriota</taxon>
        <taxon>Fusobacteriia</taxon>
        <taxon>Fusobacteriales</taxon>
        <taxon>Fusobacteriaceae</taxon>
        <taxon>Fusobacterium</taxon>
    </lineage>
</organism>
<dbReference type="PANTHER" id="PTHR43451">
    <property type="entry name" value="ACETYLTRANSFERASE (GNAT) FAMILY PROTEIN"/>
    <property type="match status" value="1"/>
</dbReference>
<dbReference type="InterPro" id="IPR052564">
    <property type="entry name" value="N-acetyltrans/Recomb-assoc"/>
</dbReference>
<dbReference type="PATRIC" id="fig|76859.3.peg.977"/>
<dbReference type="PROSITE" id="PS51186">
    <property type="entry name" value="GNAT"/>
    <property type="match status" value="1"/>
</dbReference>
<dbReference type="AlphaFoldDB" id="A0A0M4RNR2"/>
<name>A0A0M4RNR2_9FUSO</name>
<dbReference type="PANTHER" id="PTHR43451:SF1">
    <property type="entry name" value="ACETYLTRANSFERASE"/>
    <property type="match status" value="1"/>
</dbReference>
<sequence>MIEIKQLINNEKDKAFLFAKKVYIECKDESYSEQGIETFCNFVNNKEITKSFKVYGAFEDDILKGIIATDSQKRHICLFFVDKVSQGKGIGKELMKVVINNNENSYITVNSSRYGVPIYEKLGFVKMEEEKEQEGLKFTPMKLILKNEVELQLIM</sequence>
<dbReference type="Pfam" id="PF13673">
    <property type="entry name" value="Acetyltransf_10"/>
    <property type="match status" value="1"/>
</dbReference>
<dbReference type="EMBL" id="CP012713">
    <property type="protein sequence ID" value="ALF17535.1"/>
    <property type="molecule type" value="Genomic_DNA"/>
</dbReference>
<dbReference type="InterPro" id="IPR000182">
    <property type="entry name" value="GNAT_dom"/>
</dbReference>
<dbReference type="GO" id="GO:0016747">
    <property type="term" value="F:acyltransferase activity, transferring groups other than amino-acyl groups"/>
    <property type="evidence" value="ECO:0007669"/>
    <property type="project" value="InterPro"/>
</dbReference>
<dbReference type="Proteomes" id="UP000063147">
    <property type="component" value="Chromosome"/>
</dbReference>
<dbReference type="InterPro" id="IPR016181">
    <property type="entry name" value="Acyl_CoA_acyltransferase"/>
</dbReference>
<reference evidence="2 3" key="1">
    <citation type="submission" date="2015-09" db="EMBL/GenBank/DDBJ databases">
        <authorList>
            <person name="Jackson K.R."/>
            <person name="Lunt B.L."/>
            <person name="Fisher J.N.B."/>
            <person name="Gardner A.V."/>
            <person name="Bailey M.E."/>
            <person name="Deus L.M."/>
            <person name="Earl A.S."/>
            <person name="Gibby P.D."/>
            <person name="Hartmann K.A."/>
            <person name="Liu J.E."/>
            <person name="Manci A.M."/>
            <person name="Nielsen D.A."/>
            <person name="Solomon M.B."/>
            <person name="Breakwell D.P."/>
            <person name="Burnett S.H."/>
            <person name="Grose J.H."/>
        </authorList>
    </citation>
    <scope>NUCLEOTIDE SEQUENCE [LARGE SCALE GENOMIC DNA]</scope>
    <source>
        <strain evidence="2 3">KCOM 1279</strain>
    </source>
</reference>
<evidence type="ECO:0000313" key="3">
    <source>
        <dbReference type="Proteomes" id="UP000063147"/>
    </source>
</evidence>
<dbReference type="OrthoDB" id="307526at2"/>
<proteinExistence type="predicted"/>
<dbReference type="SUPFAM" id="SSF55729">
    <property type="entry name" value="Acyl-CoA N-acyltransferases (Nat)"/>
    <property type="match status" value="1"/>
</dbReference>
<accession>A0A0M4RNR2</accession>
<protein>
    <submittedName>
        <fullName evidence="2">Acetyltransferase</fullName>
    </submittedName>
</protein>
<dbReference type="RefSeq" id="WP_060676029.1">
    <property type="nucleotide sequence ID" value="NZ_CP012713.1"/>
</dbReference>
<feature type="domain" description="N-acetyltransferase" evidence="1">
    <location>
        <begin position="2"/>
        <end position="146"/>
    </location>
</feature>
<dbReference type="Gene3D" id="3.40.630.30">
    <property type="match status" value="1"/>
</dbReference>
<evidence type="ECO:0000313" key="2">
    <source>
        <dbReference type="EMBL" id="ALF17535.1"/>
    </source>
</evidence>